<protein>
    <submittedName>
        <fullName evidence="2">ISA1083-3 transposase</fullName>
    </submittedName>
</protein>
<sequence length="163" mass="19196">MGRQPSLEVKRHLTSIELRKLIKEEQKRGKVLQRLIFINDLYNGKSVPEASKDVGVVKAIAYEWLRRWNESGYEGLIPRFSGGKPGKLSKDQKEELKSLLKAKDLWYLGDIVDLIKTKFNVEYSERQVRRILKSFRMNHAKPYQIDYRKPDDADEKLKKTRFS</sequence>
<gene>
    <name evidence="2" type="ORF">B1B_01986</name>
    <name evidence="1" type="ORF">B2A_14190</name>
</gene>
<name>T1D3E2_9ZZZZ</name>
<reference evidence="2" key="2">
    <citation type="journal article" date="2014" name="ISME J.">
        <title>Microbial stratification in low pH oxic and suboxic macroscopic growths along an acid mine drainage.</title>
        <authorList>
            <person name="Mendez-Garcia C."/>
            <person name="Mesa V."/>
            <person name="Sprenger R.R."/>
            <person name="Richter M."/>
            <person name="Diez M.S."/>
            <person name="Solano J."/>
            <person name="Bargiela R."/>
            <person name="Golyshina O.V."/>
            <person name="Manteca A."/>
            <person name="Ramos J.L."/>
            <person name="Gallego J.R."/>
            <person name="Llorente I."/>
            <person name="Martins Dos Santos V.A."/>
            <person name="Jensen O.N."/>
            <person name="Pelaez A.I."/>
            <person name="Sanchez J."/>
            <person name="Ferrer M."/>
        </authorList>
    </citation>
    <scope>NUCLEOTIDE SEQUENCE</scope>
</reference>
<dbReference type="EMBL" id="AUZZ01010285">
    <property type="protein sequence ID" value="EQD30303.1"/>
    <property type="molecule type" value="Genomic_DNA"/>
</dbReference>
<dbReference type="AlphaFoldDB" id="T1D3E2"/>
<comment type="caution">
    <text evidence="2">The sequence shown here is derived from an EMBL/GenBank/DDBJ whole genome shotgun (WGS) entry which is preliminary data.</text>
</comment>
<evidence type="ECO:0000313" key="1">
    <source>
        <dbReference type="EMBL" id="EQD30303.1"/>
    </source>
</evidence>
<organism evidence="2">
    <name type="scientific">mine drainage metagenome</name>
    <dbReference type="NCBI Taxonomy" id="410659"/>
    <lineage>
        <taxon>unclassified sequences</taxon>
        <taxon>metagenomes</taxon>
        <taxon>ecological metagenomes</taxon>
    </lineage>
</organism>
<accession>T1D3E2</accession>
<dbReference type="SUPFAM" id="SSF46689">
    <property type="entry name" value="Homeodomain-like"/>
    <property type="match status" value="1"/>
</dbReference>
<proteinExistence type="predicted"/>
<evidence type="ECO:0000313" key="2">
    <source>
        <dbReference type="EMBL" id="EQD75999.1"/>
    </source>
</evidence>
<dbReference type="EMBL" id="AUZY01001171">
    <property type="protein sequence ID" value="EQD75999.1"/>
    <property type="molecule type" value="Genomic_DNA"/>
</dbReference>
<dbReference type="InterPro" id="IPR009057">
    <property type="entry name" value="Homeodomain-like_sf"/>
</dbReference>
<dbReference type="Pfam" id="PF13565">
    <property type="entry name" value="HTH_32"/>
    <property type="match status" value="1"/>
</dbReference>
<reference evidence="2" key="1">
    <citation type="submission" date="2013-08" db="EMBL/GenBank/DDBJ databases">
        <authorList>
            <person name="Mendez C."/>
            <person name="Richter M."/>
            <person name="Ferrer M."/>
            <person name="Sanchez J."/>
        </authorList>
    </citation>
    <scope>NUCLEOTIDE SEQUENCE</scope>
</reference>